<gene>
    <name evidence="1" type="ORF">Nepgr_004815</name>
</gene>
<evidence type="ECO:0000313" key="1">
    <source>
        <dbReference type="EMBL" id="GMH02976.1"/>
    </source>
</evidence>
<dbReference type="EMBL" id="BSYO01000004">
    <property type="protein sequence ID" value="GMH02976.1"/>
    <property type="molecule type" value="Genomic_DNA"/>
</dbReference>
<dbReference type="AlphaFoldDB" id="A0AAD3S2I8"/>
<keyword evidence="2" id="KW-1185">Reference proteome</keyword>
<evidence type="ECO:0000313" key="2">
    <source>
        <dbReference type="Proteomes" id="UP001279734"/>
    </source>
</evidence>
<dbReference type="Proteomes" id="UP001279734">
    <property type="component" value="Unassembled WGS sequence"/>
</dbReference>
<protein>
    <submittedName>
        <fullName evidence="1">Uncharacterized protein</fullName>
    </submittedName>
</protein>
<reference evidence="1" key="1">
    <citation type="submission" date="2023-05" db="EMBL/GenBank/DDBJ databases">
        <title>Nepenthes gracilis genome sequencing.</title>
        <authorList>
            <person name="Fukushima K."/>
        </authorList>
    </citation>
    <scope>NUCLEOTIDE SEQUENCE</scope>
    <source>
        <strain evidence="1">SING2019-196</strain>
    </source>
</reference>
<comment type="caution">
    <text evidence="1">The sequence shown here is derived from an EMBL/GenBank/DDBJ whole genome shotgun (WGS) entry which is preliminary data.</text>
</comment>
<accession>A0AAD3S2I8</accession>
<proteinExistence type="predicted"/>
<name>A0AAD3S2I8_NEPGR</name>
<sequence length="214" mass="23757">MRKRRRCILSPRLCFEPVFQSQGQFPRCHIMGLSVKDIVQFTELHLAPSAVDAVCKLLISFLCPQNHSMLIKDWRVSQNCAEETHITEGSGCVLLGKLVGLPMLDLDTTEASELVDASNGGFFDFTNSNSKKRLAARTDDSWQLVTCAESIAATSVGKTQTAGRGNVLCLQVKWNESEAFLGHMLAIEVRHVLCGISIIQQADYFSLLLRELEL</sequence>
<organism evidence="1 2">
    <name type="scientific">Nepenthes gracilis</name>
    <name type="common">Slender pitcher plant</name>
    <dbReference type="NCBI Taxonomy" id="150966"/>
    <lineage>
        <taxon>Eukaryota</taxon>
        <taxon>Viridiplantae</taxon>
        <taxon>Streptophyta</taxon>
        <taxon>Embryophyta</taxon>
        <taxon>Tracheophyta</taxon>
        <taxon>Spermatophyta</taxon>
        <taxon>Magnoliopsida</taxon>
        <taxon>eudicotyledons</taxon>
        <taxon>Gunneridae</taxon>
        <taxon>Pentapetalae</taxon>
        <taxon>Caryophyllales</taxon>
        <taxon>Nepenthaceae</taxon>
        <taxon>Nepenthes</taxon>
    </lineage>
</organism>